<keyword evidence="1" id="KW-0732">Signal</keyword>
<evidence type="ECO:0000256" key="1">
    <source>
        <dbReference type="SAM" id="SignalP"/>
    </source>
</evidence>
<evidence type="ECO:0000313" key="2">
    <source>
        <dbReference type="EMBL" id="SEJ39683.1"/>
    </source>
</evidence>
<protein>
    <recommendedName>
        <fullName evidence="4">Outer membrane protein beta-barrel domain-containing protein</fullName>
    </recommendedName>
</protein>
<sequence>MKKYVLAMLLMALVELAFGSPVLPDPRPVNDSIIVEFGNSGKMVFVVDNPDDFERLKNMDINQIIRELNIPDTKNNGELTVIEIRQKDGHKEIVSIYEDVGETEVTVGRYKLIVDETGNRTKVKLETSPKEEKDPSFRTYFNTDIGINSYFESGTIPGAGAAYGPKGWGSWNVGFHWMASQRLSKGAYWDFGLGVSWYNFKLDNPRYQVIGSENGIQFVNRTDVNGFKSKISASYLNALTMFKVDFGKINDTGRNGLRIGIGPYAGYRLGGRSKFVYRELNGSGRKKEKEPAGSYLNNFRYGIRGEVGFKSVTFFTTYDFNPLFHQSLSPELHPVSFGIVF</sequence>
<feature type="signal peptide" evidence="1">
    <location>
        <begin position="1"/>
        <end position="19"/>
    </location>
</feature>
<evidence type="ECO:0000313" key="3">
    <source>
        <dbReference type="Proteomes" id="UP000199403"/>
    </source>
</evidence>
<accession>A0A1H6YEI1</accession>
<dbReference type="RefSeq" id="WP_092174497.1">
    <property type="nucleotide sequence ID" value="NZ_FNZH01000003.1"/>
</dbReference>
<proteinExistence type="predicted"/>
<dbReference type="Proteomes" id="UP000199403">
    <property type="component" value="Unassembled WGS sequence"/>
</dbReference>
<reference evidence="3" key="1">
    <citation type="submission" date="2016-10" db="EMBL/GenBank/DDBJ databases">
        <authorList>
            <person name="Varghese N."/>
            <person name="Submissions S."/>
        </authorList>
    </citation>
    <scope>NUCLEOTIDE SEQUENCE [LARGE SCALE GENOMIC DNA]</scope>
    <source>
        <strain evidence="3">IBRC-M 10761</strain>
    </source>
</reference>
<gene>
    <name evidence="2" type="ORF">SAMN05192553_103669</name>
</gene>
<organism evidence="2 3">
    <name type="scientific">Cyclobacterium xiamenense</name>
    <dbReference type="NCBI Taxonomy" id="1297121"/>
    <lineage>
        <taxon>Bacteria</taxon>
        <taxon>Pseudomonadati</taxon>
        <taxon>Bacteroidota</taxon>
        <taxon>Cytophagia</taxon>
        <taxon>Cytophagales</taxon>
        <taxon>Cyclobacteriaceae</taxon>
        <taxon>Cyclobacterium</taxon>
    </lineage>
</organism>
<feature type="chain" id="PRO_5011496980" description="Outer membrane protein beta-barrel domain-containing protein" evidence="1">
    <location>
        <begin position="20"/>
        <end position="341"/>
    </location>
</feature>
<dbReference type="EMBL" id="FNZH01000003">
    <property type="protein sequence ID" value="SEJ39683.1"/>
    <property type="molecule type" value="Genomic_DNA"/>
</dbReference>
<dbReference type="OrthoDB" id="891525at2"/>
<name>A0A1H6YEI1_9BACT</name>
<keyword evidence="3" id="KW-1185">Reference proteome</keyword>
<dbReference type="STRING" id="1416801.SAMN05192553_103669"/>
<evidence type="ECO:0008006" key="4">
    <source>
        <dbReference type="Google" id="ProtNLM"/>
    </source>
</evidence>
<dbReference type="AlphaFoldDB" id="A0A1H6YEI1"/>